<reference evidence="1 2" key="1">
    <citation type="submission" date="2018-05" db="EMBL/GenBank/DDBJ databases">
        <title>Complete genome sequence of Flagellimonas aquimarina ECD12 isolated from seaweed Ecklonia cava.</title>
        <authorList>
            <person name="Choi S."/>
            <person name="Seong C."/>
        </authorList>
    </citation>
    <scope>NUCLEOTIDE SEQUENCE [LARGE SCALE GENOMIC DNA]</scope>
    <source>
        <strain evidence="1 2">ECD12</strain>
    </source>
</reference>
<dbReference type="Proteomes" id="UP000245762">
    <property type="component" value="Unassembled WGS sequence"/>
</dbReference>
<evidence type="ECO:0000313" key="2">
    <source>
        <dbReference type="Proteomes" id="UP000245762"/>
    </source>
</evidence>
<dbReference type="EMBL" id="QGEG01000001">
    <property type="protein sequence ID" value="PWL39766.1"/>
    <property type="molecule type" value="Genomic_DNA"/>
</dbReference>
<evidence type="ECO:0000313" key="1">
    <source>
        <dbReference type="EMBL" id="PWL39766.1"/>
    </source>
</evidence>
<comment type="caution">
    <text evidence="1">The sequence shown here is derived from an EMBL/GenBank/DDBJ whole genome shotgun (WGS) entry which is preliminary data.</text>
</comment>
<dbReference type="OrthoDB" id="6064720at2"/>
<name>A0A316L1K8_9FLAO</name>
<dbReference type="AlphaFoldDB" id="A0A316L1K8"/>
<keyword evidence="2" id="KW-1185">Reference proteome</keyword>
<dbReference type="PROSITE" id="PS51257">
    <property type="entry name" value="PROKAR_LIPOPROTEIN"/>
    <property type="match status" value="1"/>
</dbReference>
<accession>A0A316L1K8</accession>
<sequence>MNYTKKENNSTSIYVTLITLALLLSCCVVFGQKEELWFGTYTNENGKVLQGRYHIVKDGRALKRLVLAPYGKPEIKFNIIKNDTLQRFVEISWPNKPKRIATLIQYTNGYYAGNFEDGTKILPIVVKEFNFQDAQLQGNWFKASETEINIIENAQKLLSSKERWNKMDNRICESEDLYSLFCALYASSEKVDGEYRHLRPAVRFVREAIQEKYPKKYDHVLVDFNNAEEITLKELHQILELAKANLLASMKED</sequence>
<dbReference type="RefSeq" id="WP_109659955.1">
    <property type="nucleotide sequence ID" value="NZ_QGEG01000001.1"/>
</dbReference>
<proteinExistence type="predicted"/>
<protein>
    <submittedName>
        <fullName evidence="1">Uncharacterized protein</fullName>
    </submittedName>
</protein>
<organism evidence="1 2">
    <name type="scientific">Flagellimonas aquimarina</name>
    <dbReference type="NCBI Taxonomy" id="2201895"/>
    <lineage>
        <taxon>Bacteria</taxon>
        <taxon>Pseudomonadati</taxon>
        <taxon>Bacteroidota</taxon>
        <taxon>Flavobacteriia</taxon>
        <taxon>Flavobacteriales</taxon>
        <taxon>Flavobacteriaceae</taxon>
        <taxon>Flagellimonas</taxon>
    </lineage>
</organism>
<gene>
    <name evidence="1" type="ORF">DKG77_02745</name>
</gene>